<keyword evidence="1" id="KW-1133">Transmembrane helix</keyword>
<comment type="caution">
    <text evidence="2">The sequence shown here is derived from an EMBL/GenBank/DDBJ whole genome shotgun (WGS) entry which is preliminary data.</text>
</comment>
<accession>A0A0G9H0R2</accession>
<feature type="transmembrane region" description="Helical" evidence="1">
    <location>
        <begin position="63"/>
        <end position="90"/>
    </location>
</feature>
<organism evidence="2 3">
    <name type="scientific">Dyella japonica DSM 16301</name>
    <dbReference type="NCBI Taxonomy" id="1440762"/>
    <lineage>
        <taxon>Bacteria</taxon>
        <taxon>Pseudomonadati</taxon>
        <taxon>Pseudomonadota</taxon>
        <taxon>Gammaproteobacteria</taxon>
        <taxon>Lysobacterales</taxon>
        <taxon>Rhodanobacteraceae</taxon>
        <taxon>Dyella</taxon>
    </lineage>
</organism>
<reference evidence="2 3" key="1">
    <citation type="journal article" date="2015" name="Antonie Van Leeuwenhoek">
        <title>A phylogenomic and molecular marker based taxonomic framework for the order Xanthomonadales: proposal to transfer the families Algiphilaceae and Solimonadaceae to the order Nevskiales ord. nov. and to create a new family within the order Xanthomonadales, the family Rhodanobacteraceae fam. nov., containing the genus Rhodanobacter and its closest relatives.</title>
        <authorList>
            <person name="Naushad S."/>
            <person name="Adeolu M."/>
            <person name="Wong S."/>
            <person name="Sohail M."/>
            <person name="Schellhorn H.E."/>
            <person name="Gupta R.S."/>
        </authorList>
    </citation>
    <scope>NUCLEOTIDE SEQUENCE [LARGE SCALE GENOMIC DNA]</scope>
    <source>
        <strain evidence="2 3">DSM 16301</strain>
    </source>
</reference>
<sequence>MLSIGAGIMELGIPIALVWLTSTSPRWRPQAVVVLGALAPLLTVLVVGCIVGLFVSPLDRTSLAYLFAIPIVAFEFYATTALLGTAISILPRPVGTWARFALGMAAAPLACGAIVLFAGR</sequence>
<evidence type="ECO:0000256" key="1">
    <source>
        <dbReference type="SAM" id="Phobius"/>
    </source>
</evidence>
<dbReference type="PATRIC" id="fig|1440762.4.peg.1830"/>
<feature type="transmembrane region" description="Helical" evidence="1">
    <location>
        <begin position="31"/>
        <end position="56"/>
    </location>
</feature>
<dbReference type="AlphaFoldDB" id="A0A0G9H0R2"/>
<gene>
    <name evidence="2" type="ORF">Y882_11645</name>
</gene>
<dbReference type="Proteomes" id="UP000035481">
    <property type="component" value="Unassembled WGS sequence"/>
</dbReference>
<dbReference type="EMBL" id="JPLA01000028">
    <property type="protein sequence ID" value="KLD63420.1"/>
    <property type="molecule type" value="Genomic_DNA"/>
</dbReference>
<keyword evidence="1" id="KW-0812">Transmembrane</keyword>
<evidence type="ECO:0000313" key="2">
    <source>
        <dbReference type="EMBL" id="KLD63420.1"/>
    </source>
</evidence>
<evidence type="ECO:0000313" key="3">
    <source>
        <dbReference type="Proteomes" id="UP000035481"/>
    </source>
</evidence>
<keyword evidence="1" id="KW-0472">Membrane</keyword>
<protein>
    <submittedName>
        <fullName evidence="2">Uncharacterized protein</fullName>
    </submittedName>
</protein>
<feature type="transmembrane region" description="Helical" evidence="1">
    <location>
        <begin position="96"/>
        <end position="118"/>
    </location>
</feature>
<name>A0A0G9H0R2_9GAMM</name>
<proteinExistence type="predicted"/>